<evidence type="ECO:0000256" key="7">
    <source>
        <dbReference type="SAM" id="Phobius"/>
    </source>
</evidence>
<evidence type="ECO:0000256" key="4">
    <source>
        <dbReference type="ARBA" id="ARBA00022692"/>
    </source>
</evidence>
<evidence type="ECO:0000313" key="9">
    <source>
        <dbReference type="EMBL" id="GFI41543.1"/>
    </source>
</evidence>
<keyword evidence="3 9" id="KW-0808">Transferase</keyword>
<gene>
    <name evidence="9" type="primary">ykoT</name>
    <name evidence="9" type="ORF">IMSAGC017_01588</name>
</gene>
<keyword evidence="6 7" id="KW-0472">Membrane</keyword>
<name>A0A829ZAX8_9FIRM</name>
<dbReference type="EMBL" id="BLMI01000189">
    <property type="protein sequence ID" value="GFI41543.1"/>
    <property type="molecule type" value="Genomic_DNA"/>
</dbReference>
<feature type="domain" description="Glycosyltransferase 2-like" evidence="8">
    <location>
        <begin position="6"/>
        <end position="172"/>
    </location>
</feature>
<protein>
    <submittedName>
        <fullName evidence="9">Putative glycosyltransferase YkoT</fullName>
        <ecNumber evidence="9">2.4.-.-</ecNumber>
    </submittedName>
</protein>
<evidence type="ECO:0000256" key="1">
    <source>
        <dbReference type="ARBA" id="ARBA00004141"/>
    </source>
</evidence>
<evidence type="ECO:0000256" key="2">
    <source>
        <dbReference type="ARBA" id="ARBA00022676"/>
    </source>
</evidence>
<evidence type="ECO:0000256" key="3">
    <source>
        <dbReference type="ARBA" id="ARBA00022679"/>
    </source>
</evidence>
<dbReference type="InterPro" id="IPR050256">
    <property type="entry name" value="Glycosyltransferase_2"/>
</dbReference>
<evidence type="ECO:0000256" key="5">
    <source>
        <dbReference type="ARBA" id="ARBA00022989"/>
    </source>
</evidence>
<dbReference type="InterPro" id="IPR001173">
    <property type="entry name" value="Glyco_trans_2-like"/>
</dbReference>
<sequence length="317" mass="36338">MDTLAIIVPCYNEQEVILTTIKQIDQLLTLLIKKEKIANDSYVIYVNDGSNDDTWNIIENNYKVYQHLQGLNLAGNVGHQNALLAGMHHVSDKCDMAISIDADLQDDINVIEQMIDKYYQGCNIVYGVRDDRSSDTVFKRFTAQTFYKLMQFLGVKSIYNHADFRLVDKHALKFLKEYPERNLFLRGMVTLLGLNSDCVYYSRKEREAGESKYPLKKMLSFAFDGITSFSIKPITMILLLGIIIMLFSIIAIIYTLFSYINGHSVAGWASLMISIWFLSGVQLFGIGLVGEYIGKVYLETKRRPRYHIKDWLGEKDA</sequence>
<keyword evidence="2 9" id="KW-0328">Glycosyltransferase</keyword>
<dbReference type="InterPro" id="IPR029044">
    <property type="entry name" value="Nucleotide-diphossugar_trans"/>
</dbReference>
<feature type="transmembrane region" description="Helical" evidence="7">
    <location>
        <begin position="237"/>
        <end position="260"/>
    </location>
</feature>
<evidence type="ECO:0000313" key="10">
    <source>
        <dbReference type="Proteomes" id="UP000490821"/>
    </source>
</evidence>
<dbReference type="SUPFAM" id="SSF53448">
    <property type="entry name" value="Nucleotide-diphospho-sugar transferases"/>
    <property type="match status" value="1"/>
</dbReference>
<reference evidence="9 10" key="1">
    <citation type="journal article" date="2020" name="Microbiome">
        <title>Single-cell genomics of uncultured bacteria reveals dietary fiber responders in the mouse gut microbiota.</title>
        <authorList>
            <person name="Chijiiwa R."/>
            <person name="Hosokawa M."/>
            <person name="Kogawa M."/>
            <person name="Nishikawa Y."/>
            <person name="Ide K."/>
            <person name="Sakanashi C."/>
            <person name="Takahashi K."/>
            <person name="Takeyama H."/>
        </authorList>
    </citation>
    <scope>NUCLEOTIDE SEQUENCE [LARGE SCALE GENOMIC DNA]</scope>
    <source>
        <strain evidence="9">IMSAGC_017</strain>
    </source>
</reference>
<dbReference type="Pfam" id="PF00535">
    <property type="entry name" value="Glycos_transf_2"/>
    <property type="match status" value="1"/>
</dbReference>
<comment type="subcellular location">
    <subcellularLocation>
        <location evidence="1">Membrane</location>
        <topology evidence="1">Multi-pass membrane protein</topology>
    </subcellularLocation>
</comment>
<proteinExistence type="predicted"/>
<dbReference type="EC" id="2.4.-.-" evidence="9"/>
<dbReference type="GO" id="GO:0016757">
    <property type="term" value="F:glycosyltransferase activity"/>
    <property type="evidence" value="ECO:0007669"/>
    <property type="project" value="UniProtKB-KW"/>
</dbReference>
<keyword evidence="5 7" id="KW-1133">Transmembrane helix</keyword>
<dbReference type="GO" id="GO:0005886">
    <property type="term" value="C:plasma membrane"/>
    <property type="evidence" value="ECO:0007669"/>
    <property type="project" value="TreeGrafter"/>
</dbReference>
<accession>A0A829ZAX8</accession>
<dbReference type="PANTHER" id="PTHR48090">
    <property type="entry name" value="UNDECAPRENYL-PHOSPHATE 4-DEOXY-4-FORMAMIDO-L-ARABINOSE TRANSFERASE-RELATED"/>
    <property type="match status" value="1"/>
</dbReference>
<dbReference type="AlphaFoldDB" id="A0A829ZAX8"/>
<keyword evidence="4 7" id="KW-0812">Transmembrane</keyword>
<dbReference type="RefSeq" id="WP_172472802.1">
    <property type="nucleotide sequence ID" value="NZ_BLMI01000189.1"/>
</dbReference>
<dbReference type="PANTHER" id="PTHR48090:SF1">
    <property type="entry name" value="PROPHAGE BACTOPRENOL GLUCOSYL TRANSFERASE HOMOLOG"/>
    <property type="match status" value="1"/>
</dbReference>
<dbReference type="Gene3D" id="3.90.550.10">
    <property type="entry name" value="Spore Coat Polysaccharide Biosynthesis Protein SpsA, Chain A"/>
    <property type="match status" value="1"/>
</dbReference>
<feature type="transmembrane region" description="Helical" evidence="7">
    <location>
        <begin position="266"/>
        <end position="293"/>
    </location>
</feature>
<dbReference type="CDD" id="cd04187">
    <property type="entry name" value="DPM1_like_bac"/>
    <property type="match status" value="1"/>
</dbReference>
<evidence type="ECO:0000259" key="8">
    <source>
        <dbReference type="Pfam" id="PF00535"/>
    </source>
</evidence>
<organism evidence="9 10">
    <name type="scientific">Thomasclavelia cocleata</name>
    <dbReference type="NCBI Taxonomy" id="69824"/>
    <lineage>
        <taxon>Bacteria</taxon>
        <taxon>Bacillati</taxon>
        <taxon>Bacillota</taxon>
        <taxon>Erysipelotrichia</taxon>
        <taxon>Erysipelotrichales</taxon>
        <taxon>Coprobacillaceae</taxon>
        <taxon>Thomasclavelia</taxon>
    </lineage>
</organism>
<evidence type="ECO:0000256" key="6">
    <source>
        <dbReference type="ARBA" id="ARBA00023136"/>
    </source>
</evidence>
<comment type="caution">
    <text evidence="9">The sequence shown here is derived from an EMBL/GenBank/DDBJ whole genome shotgun (WGS) entry which is preliminary data.</text>
</comment>
<dbReference type="Proteomes" id="UP000490821">
    <property type="component" value="Unassembled WGS sequence"/>
</dbReference>